<dbReference type="SUPFAM" id="SSF53448">
    <property type="entry name" value="Nucleotide-diphospho-sugar transferases"/>
    <property type="match status" value="1"/>
</dbReference>
<name>A0A3B1BFL7_9ZZZZ</name>
<dbReference type="AlphaFoldDB" id="A0A3B1BFL7"/>
<gene>
    <name evidence="2" type="ORF">MNBD_GAMMA26-802</name>
</gene>
<dbReference type="Gene3D" id="3.90.550.10">
    <property type="entry name" value="Spore Coat Polysaccharide Biosynthesis Protein SpsA, Chain A"/>
    <property type="match status" value="1"/>
</dbReference>
<evidence type="ECO:0000259" key="1">
    <source>
        <dbReference type="Pfam" id="PF00535"/>
    </source>
</evidence>
<accession>A0A3B1BFL7</accession>
<sequence length="286" mass="32835">MQDNRAPCSIWRLPICQGCVEEGGRRVTEQQPLIKNSNPLVTIVTVVFNGAQYIEQTINSILSQTYKYIEYILIDGGSTDGTINIIKKYDKDLEYWVSEPDAGIADAMNKGIALSSGDFILFLHADDFLIDEGSIALAVSLLKQSTAIAAFNIIFRNNNGDSVLKPRGFNCWLNFKTGLLHQGVLCSSNIFERIGWFDTDFSIAMDYEFWLRAYREGIMPDLFPQTLCIMRDTGVSSKRDWPTLRRRFSEERMAHVKHAGSRWMRMVYTLYWLLYLPYRYLKNCLA</sequence>
<dbReference type="CDD" id="cd06433">
    <property type="entry name" value="GT_2_WfgS_like"/>
    <property type="match status" value="1"/>
</dbReference>
<dbReference type="GO" id="GO:0016758">
    <property type="term" value="F:hexosyltransferase activity"/>
    <property type="evidence" value="ECO:0007669"/>
    <property type="project" value="UniProtKB-ARBA"/>
</dbReference>
<dbReference type="Pfam" id="PF00535">
    <property type="entry name" value="Glycos_transf_2"/>
    <property type="match status" value="1"/>
</dbReference>
<protein>
    <submittedName>
        <fullName evidence="2">Glycosyl transferase, family 2</fullName>
    </submittedName>
</protein>
<dbReference type="PANTHER" id="PTHR22916:SF3">
    <property type="entry name" value="UDP-GLCNAC:BETAGAL BETA-1,3-N-ACETYLGLUCOSAMINYLTRANSFERASE-LIKE PROTEIN 1"/>
    <property type="match status" value="1"/>
</dbReference>
<proteinExistence type="predicted"/>
<keyword evidence="2" id="KW-0808">Transferase</keyword>
<evidence type="ECO:0000313" key="2">
    <source>
        <dbReference type="EMBL" id="VAX10883.1"/>
    </source>
</evidence>
<dbReference type="EMBL" id="UOFX01000078">
    <property type="protein sequence ID" value="VAX10883.1"/>
    <property type="molecule type" value="Genomic_DNA"/>
</dbReference>
<dbReference type="InterPro" id="IPR029044">
    <property type="entry name" value="Nucleotide-diphossugar_trans"/>
</dbReference>
<feature type="domain" description="Glycosyltransferase 2-like" evidence="1">
    <location>
        <begin position="42"/>
        <end position="172"/>
    </location>
</feature>
<dbReference type="PANTHER" id="PTHR22916">
    <property type="entry name" value="GLYCOSYLTRANSFERASE"/>
    <property type="match status" value="1"/>
</dbReference>
<reference evidence="2" key="1">
    <citation type="submission" date="2018-06" db="EMBL/GenBank/DDBJ databases">
        <authorList>
            <person name="Zhirakovskaya E."/>
        </authorList>
    </citation>
    <scope>NUCLEOTIDE SEQUENCE</scope>
</reference>
<dbReference type="InterPro" id="IPR001173">
    <property type="entry name" value="Glyco_trans_2-like"/>
</dbReference>
<organism evidence="2">
    <name type="scientific">hydrothermal vent metagenome</name>
    <dbReference type="NCBI Taxonomy" id="652676"/>
    <lineage>
        <taxon>unclassified sequences</taxon>
        <taxon>metagenomes</taxon>
        <taxon>ecological metagenomes</taxon>
    </lineage>
</organism>